<dbReference type="Gene3D" id="1.10.287.100">
    <property type="match status" value="1"/>
</dbReference>
<gene>
    <name evidence="2" type="ORF">GCM10018793_56440</name>
</gene>
<organism evidence="2 3">
    <name type="scientific">Streptomyces sulfonofaciens</name>
    <dbReference type="NCBI Taxonomy" id="68272"/>
    <lineage>
        <taxon>Bacteria</taxon>
        <taxon>Bacillati</taxon>
        <taxon>Actinomycetota</taxon>
        <taxon>Actinomycetes</taxon>
        <taxon>Kitasatosporales</taxon>
        <taxon>Streptomycetaceae</taxon>
        <taxon>Streptomyces</taxon>
    </lineage>
</organism>
<reference evidence="2" key="1">
    <citation type="journal article" date="2014" name="Int. J. Syst. Evol. Microbiol.">
        <title>Complete genome sequence of Corynebacterium casei LMG S-19264T (=DSM 44701T), isolated from a smear-ripened cheese.</title>
        <authorList>
            <consortium name="US DOE Joint Genome Institute (JGI-PGF)"/>
            <person name="Walter F."/>
            <person name="Albersmeier A."/>
            <person name="Kalinowski J."/>
            <person name="Ruckert C."/>
        </authorList>
    </citation>
    <scope>NUCLEOTIDE SEQUENCE</scope>
    <source>
        <strain evidence="2">JCM 5069</strain>
    </source>
</reference>
<dbReference type="AlphaFoldDB" id="A0A919GK81"/>
<dbReference type="Gene3D" id="1.10.10.10">
    <property type="entry name" value="Winged helix-like DNA-binding domain superfamily/Winged helix DNA-binding domain"/>
    <property type="match status" value="1"/>
</dbReference>
<name>A0A919GK81_9ACTN</name>
<dbReference type="GO" id="GO:0003700">
    <property type="term" value="F:DNA-binding transcription factor activity"/>
    <property type="evidence" value="ECO:0007669"/>
    <property type="project" value="InterPro"/>
</dbReference>
<dbReference type="Pfam" id="PF01047">
    <property type="entry name" value="MarR"/>
    <property type="match status" value="1"/>
</dbReference>
<dbReference type="EMBL" id="BNCD01000021">
    <property type="protein sequence ID" value="GHH86042.1"/>
    <property type="molecule type" value="Genomic_DNA"/>
</dbReference>
<reference evidence="2" key="2">
    <citation type="submission" date="2020-09" db="EMBL/GenBank/DDBJ databases">
        <authorList>
            <person name="Sun Q."/>
            <person name="Ohkuma M."/>
        </authorList>
    </citation>
    <scope>NUCLEOTIDE SEQUENCE</scope>
    <source>
        <strain evidence="2">JCM 5069</strain>
    </source>
</reference>
<dbReference type="SUPFAM" id="SSF46785">
    <property type="entry name" value="Winged helix' DNA-binding domain"/>
    <property type="match status" value="1"/>
</dbReference>
<dbReference type="InterPro" id="IPR052526">
    <property type="entry name" value="HTH-type_Bedaq_tolerance"/>
</dbReference>
<comment type="caution">
    <text evidence="2">The sequence shown here is derived from an EMBL/GenBank/DDBJ whole genome shotgun (WGS) entry which is preliminary data.</text>
</comment>
<dbReference type="InterPro" id="IPR036388">
    <property type="entry name" value="WH-like_DNA-bd_sf"/>
</dbReference>
<dbReference type="InterPro" id="IPR036390">
    <property type="entry name" value="WH_DNA-bd_sf"/>
</dbReference>
<protein>
    <recommendedName>
        <fullName evidence="1">HTH marR-type domain-containing protein</fullName>
    </recommendedName>
</protein>
<dbReference type="PANTHER" id="PTHR39515:SF2">
    <property type="entry name" value="HTH-TYPE TRANSCRIPTIONAL REGULATOR RV0880"/>
    <property type="match status" value="1"/>
</dbReference>
<keyword evidence="3" id="KW-1185">Reference proteome</keyword>
<sequence>MTAPDLDPTRTAVALSTALARLRSRLRQEGGTFETGMTITQLSALQRLIDHGPMSGAALAASEHLRPQSMWEVVAALGKEGLVSRGPDPTDGRKLLVAATDRGRAVVERVLTSREAWLTRAVEAVTDEREHRVLLEAAVLMKRLAEYAPEPDRG</sequence>
<evidence type="ECO:0000313" key="3">
    <source>
        <dbReference type="Proteomes" id="UP000603708"/>
    </source>
</evidence>
<dbReference type="RefSeq" id="WP_189936870.1">
    <property type="nucleotide sequence ID" value="NZ_BNCD01000021.1"/>
</dbReference>
<dbReference type="InterPro" id="IPR000835">
    <property type="entry name" value="HTH_MarR-typ"/>
</dbReference>
<dbReference type="SMART" id="SM00347">
    <property type="entry name" value="HTH_MARR"/>
    <property type="match status" value="1"/>
</dbReference>
<dbReference type="Proteomes" id="UP000603708">
    <property type="component" value="Unassembled WGS sequence"/>
</dbReference>
<dbReference type="PANTHER" id="PTHR39515">
    <property type="entry name" value="CONSERVED PROTEIN"/>
    <property type="match status" value="1"/>
</dbReference>
<dbReference type="PROSITE" id="PS50995">
    <property type="entry name" value="HTH_MARR_2"/>
    <property type="match status" value="1"/>
</dbReference>
<proteinExistence type="predicted"/>
<feature type="domain" description="HTH marR-type" evidence="1">
    <location>
        <begin position="8"/>
        <end position="149"/>
    </location>
</feature>
<evidence type="ECO:0000313" key="2">
    <source>
        <dbReference type="EMBL" id="GHH86042.1"/>
    </source>
</evidence>
<accession>A0A919GK81</accession>
<evidence type="ECO:0000259" key="1">
    <source>
        <dbReference type="PROSITE" id="PS50995"/>
    </source>
</evidence>